<evidence type="ECO:0000256" key="4">
    <source>
        <dbReference type="ARBA" id="ARBA00023163"/>
    </source>
</evidence>
<evidence type="ECO:0000313" key="7">
    <source>
        <dbReference type="Proteomes" id="UP000017820"/>
    </source>
</evidence>
<dbReference type="PANTHER" id="PTHR30126:SF91">
    <property type="entry name" value="LYSR FAMILY TRANSCRIPTIONAL REGULATOR"/>
    <property type="match status" value="1"/>
</dbReference>
<dbReference type="Pfam" id="PF03466">
    <property type="entry name" value="LysR_substrate"/>
    <property type="match status" value="1"/>
</dbReference>
<comment type="caution">
    <text evidence="6">The sequence shown here is derived from an EMBL/GenBank/DDBJ whole genome shotgun (WGS) entry which is preliminary data.</text>
</comment>
<reference evidence="6 7" key="1">
    <citation type="submission" date="2013-07" db="EMBL/GenBank/DDBJ databases">
        <title>Draft genome sequence of Pseudoalteromonas luteoviolacea 2ta16.</title>
        <authorList>
            <person name="Allen E.E."/>
            <person name="Azam F."/>
            <person name="Podell S."/>
        </authorList>
    </citation>
    <scope>NUCLEOTIDE SEQUENCE [LARGE SCALE GENOMIC DNA]</scope>
    <source>
        <strain evidence="6 7">2ta16</strain>
    </source>
</reference>
<dbReference type="InterPro" id="IPR005119">
    <property type="entry name" value="LysR_subst-bd"/>
</dbReference>
<dbReference type="CDD" id="cd05466">
    <property type="entry name" value="PBP2_LTTR_substrate"/>
    <property type="match status" value="1"/>
</dbReference>
<evidence type="ECO:0000256" key="1">
    <source>
        <dbReference type="ARBA" id="ARBA00009437"/>
    </source>
</evidence>
<dbReference type="InterPro" id="IPR000847">
    <property type="entry name" value="LysR_HTH_N"/>
</dbReference>
<dbReference type="Proteomes" id="UP000017820">
    <property type="component" value="Unassembled WGS sequence"/>
</dbReference>
<protein>
    <submittedName>
        <fullName evidence="6">Transcriptional regulator</fullName>
    </submittedName>
</protein>
<dbReference type="PATRIC" id="fig|1353533.3.peg.4156"/>
<feature type="domain" description="HTH lysR-type" evidence="5">
    <location>
        <begin position="2"/>
        <end position="59"/>
    </location>
</feature>
<dbReference type="SUPFAM" id="SSF46785">
    <property type="entry name" value="Winged helix' DNA-binding domain"/>
    <property type="match status" value="1"/>
</dbReference>
<organism evidence="6 7">
    <name type="scientific">Pseudoalteromonas luteoviolacea (strain 2ta16)</name>
    <dbReference type="NCBI Taxonomy" id="1353533"/>
    <lineage>
        <taxon>Bacteria</taxon>
        <taxon>Pseudomonadati</taxon>
        <taxon>Pseudomonadota</taxon>
        <taxon>Gammaproteobacteria</taxon>
        <taxon>Alteromonadales</taxon>
        <taxon>Pseudoalteromonadaceae</taxon>
        <taxon>Pseudoalteromonas</taxon>
    </lineage>
</organism>
<keyword evidence="3" id="KW-0238">DNA-binding</keyword>
<dbReference type="PROSITE" id="PS50931">
    <property type="entry name" value="HTH_LYSR"/>
    <property type="match status" value="1"/>
</dbReference>
<evidence type="ECO:0000256" key="2">
    <source>
        <dbReference type="ARBA" id="ARBA00023015"/>
    </source>
</evidence>
<keyword evidence="4" id="KW-0804">Transcription</keyword>
<proteinExistence type="inferred from homology"/>
<evidence type="ECO:0000259" key="5">
    <source>
        <dbReference type="PROSITE" id="PS50931"/>
    </source>
</evidence>
<dbReference type="GO" id="GO:0000976">
    <property type="term" value="F:transcription cis-regulatory region binding"/>
    <property type="evidence" value="ECO:0007669"/>
    <property type="project" value="TreeGrafter"/>
</dbReference>
<dbReference type="InterPro" id="IPR036390">
    <property type="entry name" value="WH_DNA-bd_sf"/>
</dbReference>
<dbReference type="PANTHER" id="PTHR30126">
    <property type="entry name" value="HTH-TYPE TRANSCRIPTIONAL REGULATOR"/>
    <property type="match status" value="1"/>
</dbReference>
<accession>V4H1V2</accession>
<dbReference type="SUPFAM" id="SSF53850">
    <property type="entry name" value="Periplasmic binding protein-like II"/>
    <property type="match status" value="1"/>
</dbReference>
<sequence>MIPLEHIHVIYVIHKEGSFKKASERLFKARSAVSYSVKKVEEYYGIEIFDRNEYRPSLTRDGKLLLQKIQYLMGQVQQFDHFAKQMNSEIETEVRIGVSSIFPMNRLIKLLTVLKSEFPHTVVNLEVETSSGERLLLDDKVDLGIYGSLQQNEQVVYKHIDTFRLPVLVSTKFPADLDSISVSDLARFPQVVLKASYKSGKNIGILDNGIQWYVSDHSTKKELIRSGLGWGRIPVHEIEHEISTGQLIPLPCCEEMVVPAYIAKKNDKVLGPVGKKIWDFFSQA</sequence>
<comment type="similarity">
    <text evidence="1">Belongs to the LysR transcriptional regulatory family.</text>
</comment>
<dbReference type="AlphaFoldDB" id="V4H1V2"/>
<dbReference type="GO" id="GO:0003700">
    <property type="term" value="F:DNA-binding transcription factor activity"/>
    <property type="evidence" value="ECO:0007669"/>
    <property type="project" value="InterPro"/>
</dbReference>
<keyword evidence="2" id="KW-0805">Transcription regulation</keyword>
<dbReference type="EMBL" id="AUSV01000113">
    <property type="protein sequence ID" value="ESP91406.1"/>
    <property type="molecule type" value="Genomic_DNA"/>
</dbReference>
<dbReference type="Gene3D" id="1.10.10.10">
    <property type="entry name" value="Winged helix-like DNA-binding domain superfamily/Winged helix DNA-binding domain"/>
    <property type="match status" value="1"/>
</dbReference>
<dbReference type="InterPro" id="IPR036388">
    <property type="entry name" value="WH-like_DNA-bd_sf"/>
</dbReference>
<dbReference type="Gene3D" id="3.40.190.290">
    <property type="match status" value="1"/>
</dbReference>
<dbReference type="Pfam" id="PF00126">
    <property type="entry name" value="HTH_1"/>
    <property type="match status" value="1"/>
</dbReference>
<gene>
    <name evidence="6" type="ORF">PL2TA16_00205</name>
</gene>
<evidence type="ECO:0000313" key="6">
    <source>
        <dbReference type="EMBL" id="ESP91406.1"/>
    </source>
</evidence>
<name>V4H1V2_PSEL2</name>
<dbReference type="RefSeq" id="WP_023401008.1">
    <property type="nucleotide sequence ID" value="NZ_AUSV01000113.1"/>
</dbReference>
<evidence type="ECO:0000256" key="3">
    <source>
        <dbReference type="ARBA" id="ARBA00023125"/>
    </source>
</evidence>